<dbReference type="EMBL" id="JAFELM010000018">
    <property type="protein sequence ID" value="MBM6617045.1"/>
    <property type="molecule type" value="Genomic_DNA"/>
</dbReference>
<keyword evidence="4 7" id="KW-1133">Transmembrane helix</keyword>
<proteinExistence type="inferred from homology"/>
<dbReference type="InterPro" id="IPR050768">
    <property type="entry name" value="UPF0353/GerABKA_families"/>
</dbReference>
<comment type="caution">
    <text evidence="8">The sequence shown here is derived from an EMBL/GenBank/DDBJ whole genome shotgun (WGS) entry which is preliminary data.</text>
</comment>
<evidence type="ECO:0000256" key="2">
    <source>
        <dbReference type="ARBA" id="ARBA00005278"/>
    </source>
</evidence>
<name>A0ABS2DF06_9BACI</name>
<dbReference type="InterPro" id="IPR004995">
    <property type="entry name" value="Spore_Ger"/>
</dbReference>
<feature type="transmembrane region" description="Helical" evidence="7">
    <location>
        <begin position="377"/>
        <end position="395"/>
    </location>
</feature>
<dbReference type="RefSeq" id="WP_204202481.1">
    <property type="nucleotide sequence ID" value="NZ_JAFELM010000018.1"/>
</dbReference>
<feature type="transmembrane region" description="Helical" evidence="7">
    <location>
        <begin position="407"/>
        <end position="432"/>
    </location>
</feature>
<protein>
    <submittedName>
        <fullName evidence="8">Spore germination protein</fullName>
    </submittedName>
</protein>
<comment type="subcellular location">
    <subcellularLocation>
        <location evidence="6">Cell membrane</location>
    </subcellularLocation>
    <subcellularLocation>
        <location evidence="1">Membrane</location>
        <topology evidence="1">Multi-pass membrane protein</topology>
    </subcellularLocation>
</comment>
<comment type="similarity">
    <text evidence="2 6">Belongs to the GerABKA family.</text>
</comment>
<accession>A0ABS2DF06</accession>
<reference evidence="8 9" key="1">
    <citation type="submission" date="2021-02" db="EMBL/GenBank/DDBJ databases">
        <title>Bacillus sp. RD4P76, an endophyte from a halophyte.</title>
        <authorList>
            <person name="Sun J.-Q."/>
        </authorList>
    </citation>
    <scope>NUCLEOTIDE SEQUENCE [LARGE SCALE GENOMIC DNA]</scope>
    <source>
        <strain evidence="8 9">RD4P76</strain>
    </source>
</reference>
<dbReference type="PANTHER" id="PTHR22550">
    <property type="entry name" value="SPORE GERMINATION PROTEIN"/>
    <property type="match status" value="1"/>
</dbReference>
<dbReference type="Pfam" id="PF03323">
    <property type="entry name" value="GerA"/>
    <property type="match status" value="1"/>
</dbReference>
<evidence type="ECO:0000313" key="9">
    <source>
        <dbReference type="Proteomes" id="UP001518925"/>
    </source>
</evidence>
<gene>
    <name evidence="8" type="ORF">JR050_05085</name>
</gene>
<keyword evidence="3 7" id="KW-0812">Transmembrane</keyword>
<evidence type="ECO:0000313" key="8">
    <source>
        <dbReference type="EMBL" id="MBM6617045.1"/>
    </source>
</evidence>
<evidence type="ECO:0000256" key="5">
    <source>
        <dbReference type="ARBA" id="ARBA00023136"/>
    </source>
</evidence>
<dbReference type="PIRSF" id="PIRSF005690">
    <property type="entry name" value="GerBA"/>
    <property type="match status" value="1"/>
</dbReference>
<evidence type="ECO:0000256" key="4">
    <source>
        <dbReference type="ARBA" id="ARBA00022989"/>
    </source>
</evidence>
<keyword evidence="5 6" id="KW-0472">Membrane</keyword>
<sequence>MKKWLSNLFKDEVKTTDDVLNNLKKSSDFVFYTNEKSKNPYIIAYFSTLVDTNVIHQDMLPYVTEADKAEHLRTIIPIEDITELKDINQLKDHLMQGFVYLSYVNEREEAVLIQAQKDEKRNIGSPEVEFSVIGPKEAFIESLDTNIHLIRKRLPVPELRIEQIVIGSLSRSKVAVIYIEGIADEENVNTVRQRVEDLDFDMIADSAFVAQMLSDNENSPFPQVLDTERPDRVAATLAEGKIAIIVEDSPHALIAPTTLVEFFSSFEDYLFNWYVGSFVRVLRLFAVAFSVLITPIYVAALTYHYELIPKDLLATLITSRREIPLPPILEALFLELTIELLREAGARLPTKVGQTIGIVGGIVIGTASVEAGLTSNVLLIMVALAALASFTTPVYKMGNTIRLIRFPFLLFAHLWGLIGIVFCFCILIAHLIHLRSFGRPFLEPIYPPRVKDLKDAFIRLPFAKLAERPVSLRVKDKFRFDPKEGKAKRDIDE</sequence>
<dbReference type="PANTHER" id="PTHR22550:SF5">
    <property type="entry name" value="LEUCINE ZIPPER PROTEIN 4"/>
    <property type="match status" value="1"/>
</dbReference>
<organism evidence="8 9">
    <name type="scientific">Bacillus suaedaesalsae</name>
    <dbReference type="NCBI Taxonomy" id="2810349"/>
    <lineage>
        <taxon>Bacteria</taxon>
        <taxon>Bacillati</taxon>
        <taxon>Bacillota</taxon>
        <taxon>Bacilli</taxon>
        <taxon>Bacillales</taxon>
        <taxon>Bacillaceae</taxon>
        <taxon>Bacillus</taxon>
    </lineage>
</organism>
<evidence type="ECO:0000256" key="3">
    <source>
        <dbReference type="ARBA" id="ARBA00022692"/>
    </source>
</evidence>
<keyword evidence="9" id="KW-1185">Reference proteome</keyword>
<evidence type="ECO:0000256" key="6">
    <source>
        <dbReference type="PIRNR" id="PIRNR005690"/>
    </source>
</evidence>
<evidence type="ECO:0000256" key="1">
    <source>
        <dbReference type="ARBA" id="ARBA00004141"/>
    </source>
</evidence>
<feature type="transmembrane region" description="Helical" evidence="7">
    <location>
        <begin position="281"/>
        <end position="303"/>
    </location>
</feature>
<dbReference type="Proteomes" id="UP001518925">
    <property type="component" value="Unassembled WGS sequence"/>
</dbReference>
<evidence type="ECO:0000256" key="7">
    <source>
        <dbReference type="SAM" id="Phobius"/>
    </source>
</evidence>